<evidence type="ECO:0000256" key="4">
    <source>
        <dbReference type="ARBA" id="ARBA00022801"/>
    </source>
</evidence>
<dbReference type="InterPro" id="IPR010043">
    <property type="entry name" value="UTase/UR"/>
</dbReference>
<dbReference type="Pfam" id="PF08335">
    <property type="entry name" value="GlnD_UR_UTase"/>
    <property type="match status" value="1"/>
</dbReference>
<comment type="cofactor">
    <cofactor evidence="8">
        <name>Mg(2+)</name>
        <dbReference type="ChEBI" id="CHEBI:18420"/>
    </cofactor>
</comment>
<keyword evidence="12" id="KW-1185">Reference proteome</keyword>
<gene>
    <name evidence="8" type="primary">glnD</name>
    <name evidence="11" type="ORF">sS8_2667</name>
</gene>
<dbReference type="GO" id="GO:0006808">
    <property type="term" value="P:regulation of nitrogen utilization"/>
    <property type="evidence" value="ECO:0007669"/>
    <property type="project" value="UniProtKB-UniRule"/>
</dbReference>
<dbReference type="InterPro" id="IPR002912">
    <property type="entry name" value="ACT_dom"/>
</dbReference>
<dbReference type="InterPro" id="IPR013546">
    <property type="entry name" value="PII_UdlTrfase/GS_AdlTrfase"/>
</dbReference>
<dbReference type="SUPFAM" id="SSF81301">
    <property type="entry name" value="Nucleotidyltransferase"/>
    <property type="match status" value="1"/>
</dbReference>
<dbReference type="Proteomes" id="UP000266313">
    <property type="component" value="Chromosome"/>
</dbReference>
<feature type="domain" description="HD" evidence="10">
    <location>
        <begin position="464"/>
        <end position="586"/>
    </location>
</feature>
<comment type="domain">
    <text evidence="8">Has four distinct domains: an N-terminal nucleotidyltransferase (NT) domain responsible for UTase activity, a central HD domain that encodes UR activity, and two C-terminal ACT domains that seem to have a role in glutamine sensing.</text>
</comment>
<evidence type="ECO:0000259" key="9">
    <source>
        <dbReference type="PROSITE" id="PS51671"/>
    </source>
</evidence>
<keyword evidence="2 8" id="KW-0548">Nucleotidyltransferase</keyword>
<dbReference type="EC" id="3.1.4.-" evidence="8"/>
<keyword evidence="5 8" id="KW-0460">Magnesium</keyword>
<keyword evidence="1 8" id="KW-0808">Transferase</keyword>
<dbReference type="InterPro" id="IPR045865">
    <property type="entry name" value="ACT-like_dom_sf"/>
</dbReference>
<dbReference type="Gene3D" id="3.30.460.10">
    <property type="entry name" value="Beta Polymerase, domain 2"/>
    <property type="match status" value="1"/>
</dbReference>
<evidence type="ECO:0000313" key="12">
    <source>
        <dbReference type="Proteomes" id="UP000266313"/>
    </source>
</evidence>
<dbReference type="PROSITE" id="PS51671">
    <property type="entry name" value="ACT"/>
    <property type="match status" value="2"/>
</dbReference>
<dbReference type="KEGG" id="mmai:sS8_2667"/>
<dbReference type="CDD" id="cd00077">
    <property type="entry name" value="HDc"/>
    <property type="match status" value="1"/>
</dbReference>
<dbReference type="Pfam" id="PF01909">
    <property type="entry name" value="NTP_transf_2"/>
    <property type="match status" value="1"/>
</dbReference>
<comment type="similarity">
    <text evidence="8">Belongs to the GlnD family.</text>
</comment>
<comment type="catalytic activity">
    <reaction evidence="8">
        <text>[protein-PII]-uridylyl-L-tyrosine + H2O = [protein-PII]-L-tyrosine + UMP + H(+)</text>
        <dbReference type="Rhea" id="RHEA:48600"/>
        <dbReference type="Rhea" id="RHEA-COMP:12147"/>
        <dbReference type="Rhea" id="RHEA-COMP:12148"/>
        <dbReference type="ChEBI" id="CHEBI:15377"/>
        <dbReference type="ChEBI" id="CHEBI:15378"/>
        <dbReference type="ChEBI" id="CHEBI:46858"/>
        <dbReference type="ChEBI" id="CHEBI:57865"/>
        <dbReference type="ChEBI" id="CHEBI:90602"/>
    </reaction>
</comment>
<organism evidence="11 12">
    <name type="scientific">Methylocaldum marinum</name>
    <dbReference type="NCBI Taxonomy" id="1432792"/>
    <lineage>
        <taxon>Bacteria</taxon>
        <taxon>Pseudomonadati</taxon>
        <taxon>Pseudomonadota</taxon>
        <taxon>Gammaproteobacteria</taxon>
        <taxon>Methylococcales</taxon>
        <taxon>Methylococcaceae</taxon>
        <taxon>Methylocaldum</taxon>
    </lineage>
</organism>
<reference evidence="11 12" key="1">
    <citation type="submission" date="2016-12" db="EMBL/GenBank/DDBJ databases">
        <title>Genome sequencing of Methylocaldum marinum.</title>
        <authorList>
            <person name="Takeuchi M."/>
            <person name="Kamagata Y."/>
            <person name="Hiraoka S."/>
            <person name="Oshima K."/>
            <person name="Hattori M."/>
            <person name="Iwasaki W."/>
        </authorList>
    </citation>
    <scope>NUCLEOTIDE SEQUENCE [LARGE SCALE GENOMIC DNA]</scope>
    <source>
        <strain evidence="11 12">S8</strain>
    </source>
</reference>
<dbReference type="Pfam" id="PF01966">
    <property type="entry name" value="HD"/>
    <property type="match status" value="1"/>
</dbReference>
<dbReference type="InterPro" id="IPR002934">
    <property type="entry name" value="Polymerase_NTP_transf_dom"/>
</dbReference>
<dbReference type="EC" id="2.7.7.59" evidence="8"/>
<evidence type="ECO:0000256" key="2">
    <source>
        <dbReference type="ARBA" id="ARBA00022695"/>
    </source>
</evidence>
<dbReference type="NCBIfam" id="TIGR01693">
    <property type="entry name" value="UTase_glnD"/>
    <property type="match status" value="1"/>
</dbReference>
<name>A0A250KSX7_9GAMM</name>
<dbReference type="AlphaFoldDB" id="A0A250KSX7"/>
<evidence type="ECO:0000256" key="6">
    <source>
        <dbReference type="ARBA" id="ARBA00023268"/>
    </source>
</evidence>
<dbReference type="SUPFAM" id="SSF55021">
    <property type="entry name" value="ACT-like"/>
    <property type="match status" value="1"/>
</dbReference>
<feature type="domain" description="ACT" evidence="9">
    <location>
        <begin position="815"/>
        <end position="887"/>
    </location>
</feature>
<dbReference type="HAMAP" id="MF_00277">
    <property type="entry name" value="PII_uridylyl_transf"/>
    <property type="match status" value="1"/>
</dbReference>
<dbReference type="SUPFAM" id="SSF109604">
    <property type="entry name" value="HD-domain/PDEase-like"/>
    <property type="match status" value="1"/>
</dbReference>
<dbReference type="CDD" id="cd04899">
    <property type="entry name" value="ACT_ACR-UUR-like_2"/>
    <property type="match status" value="1"/>
</dbReference>
<evidence type="ECO:0000259" key="10">
    <source>
        <dbReference type="PROSITE" id="PS51831"/>
    </source>
</evidence>
<dbReference type="FunFam" id="1.10.3090.10:FF:000005">
    <property type="entry name" value="Bifunctional uridylyltransferase/uridylyl-removing enzyme"/>
    <property type="match status" value="1"/>
</dbReference>
<dbReference type="Gene3D" id="1.10.3090.10">
    <property type="entry name" value="cca-adding enzyme, domain 2"/>
    <property type="match status" value="1"/>
</dbReference>
<evidence type="ECO:0000256" key="7">
    <source>
        <dbReference type="ARBA" id="ARBA00047968"/>
    </source>
</evidence>
<comment type="catalytic activity">
    <reaction evidence="8">
        <text>[protein-PII]-L-tyrosine + UTP = [protein-PII]-uridylyl-L-tyrosine + diphosphate</text>
        <dbReference type="Rhea" id="RHEA:13673"/>
        <dbReference type="Rhea" id="RHEA-COMP:12147"/>
        <dbReference type="Rhea" id="RHEA-COMP:12148"/>
        <dbReference type="ChEBI" id="CHEBI:33019"/>
        <dbReference type="ChEBI" id="CHEBI:46398"/>
        <dbReference type="ChEBI" id="CHEBI:46858"/>
        <dbReference type="ChEBI" id="CHEBI:90602"/>
        <dbReference type="EC" id="2.7.7.59"/>
    </reaction>
</comment>
<evidence type="ECO:0000256" key="5">
    <source>
        <dbReference type="ARBA" id="ARBA00022842"/>
    </source>
</evidence>
<dbReference type="PANTHER" id="PTHR47320">
    <property type="entry name" value="BIFUNCTIONAL URIDYLYLTRANSFERASE/URIDYLYL-REMOVING ENZYME"/>
    <property type="match status" value="1"/>
</dbReference>
<dbReference type="EMBL" id="AP017928">
    <property type="protein sequence ID" value="BBA34614.1"/>
    <property type="molecule type" value="Genomic_DNA"/>
</dbReference>
<dbReference type="PROSITE" id="PS51831">
    <property type="entry name" value="HD"/>
    <property type="match status" value="1"/>
</dbReference>
<keyword evidence="3" id="KW-0677">Repeat</keyword>
<accession>A0A250KSX7</accession>
<feature type="region of interest" description="Uridylyltransferase" evidence="8">
    <location>
        <begin position="1"/>
        <end position="345"/>
    </location>
</feature>
<evidence type="ECO:0000256" key="8">
    <source>
        <dbReference type="HAMAP-Rule" id="MF_00277"/>
    </source>
</evidence>
<sequence length="887" mass="102062">MKTADSNSPDYNGILSSAEHIRSLREHIQQHNEELTGRFHAGIPAADLIRARSDFMDELLGACWNHFLGPEAQQLALVAVGGYGRRELHPYSDIDLLILLDAHCSSGARAEDSAYRQSLAEFFNLLWDIGLKPAHSVRTIDECVEQARQDLTVITNLMECRLLDGSPALFKELWARIGPEHLWSSREFFEAKMAEQAARYAKYHDTAYNLEPNIKEGPGGLRDIQIIGWIIKRHYNASNLNDLLLHGWLTEAEHGELMQAQHFLWQLRFALHTLTGRCEDRLLFEYQKELARKFGYQDPNVNQAVEQFMQRYFRTVMGLERLNEMLLQLFKEAALHRDEDAVILPINKNFQAVNNYIEALHPNVFREQPLALLQIFLLLQQNSGLLGIRAATIRLIRQHLYLIDEGFRSNPEACRLFMEILRQPGGITHQLRRMNRYGILAAYLPAFGHVVGRMQYDLFHVYTVDEHTLFVVRNLRRFALEKHKAEHPLCTEIFQIIEKPELLYIAGLMHDIAKGSGGDHSTVGARIAGDFCQRHGINRRDTDLVKWLVQNHLLMSMTAQRKDISDPDVIHEFATAIGNQETLNYLYLLTVADIRATNPNLWNSWKDALLKELYLTTRWAFRRGLAKPLEQQEKINEVKSESLALLRRLGISDRTIENVWQMVNDEYFLRYLAEEIAWHTVAISACKPGDLPLVLLRPVSQRGSAEIFLYAKDQDFIFAYSTAVLDQLGLTVFDAKIITSADGYVLNSYHVLEQTGEPINDHLRQAQICSRLRACLQHPSCTPLRVHRREPREIRHFTVPTQIYFHDDPQNRYSILELVTTDRPGLLSKVGQAFRQCDIRLYNAKISTIGSRAEDIFYITDHQDRPLDIDLQKRRLSEAIITLVGPS</sequence>
<dbReference type="GO" id="GO:0008081">
    <property type="term" value="F:phosphoric diester hydrolase activity"/>
    <property type="evidence" value="ECO:0007669"/>
    <property type="project" value="UniProtKB-UniRule"/>
</dbReference>
<feature type="domain" description="ACT" evidence="9">
    <location>
        <begin position="706"/>
        <end position="788"/>
    </location>
</feature>
<dbReference type="SUPFAM" id="SSF81593">
    <property type="entry name" value="Nucleotidyltransferase substrate binding subunit/domain"/>
    <property type="match status" value="1"/>
</dbReference>
<dbReference type="CDD" id="cd04900">
    <property type="entry name" value="ACT_UUR-like_1"/>
    <property type="match status" value="1"/>
</dbReference>
<proteinExistence type="inferred from homology"/>
<comment type="catalytic activity">
    <reaction evidence="7">
        <text>guanosine 3',5'-bis(diphosphate) + H2O = GDP + diphosphate + H(+)</text>
        <dbReference type="Rhea" id="RHEA:14253"/>
        <dbReference type="ChEBI" id="CHEBI:15377"/>
        <dbReference type="ChEBI" id="CHEBI:15378"/>
        <dbReference type="ChEBI" id="CHEBI:33019"/>
        <dbReference type="ChEBI" id="CHEBI:58189"/>
        <dbReference type="ChEBI" id="CHEBI:77828"/>
        <dbReference type="EC" id="3.1.7.2"/>
    </reaction>
</comment>
<evidence type="ECO:0000256" key="1">
    <source>
        <dbReference type="ARBA" id="ARBA00022679"/>
    </source>
</evidence>
<dbReference type="GO" id="GO:0008893">
    <property type="term" value="F:guanosine-3',5'-bis(diphosphate) 3'-diphosphatase activity"/>
    <property type="evidence" value="ECO:0007669"/>
    <property type="project" value="UniProtKB-EC"/>
</dbReference>
<dbReference type="PIRSF" id="PIRSF006288">
    <property type="entry name" value="PII_uridyltransf"/>
    <property type="match status" value="1"/>
</dbReference>
<evidence type="ECO:0000313" key="11">
    <source>
        <dbReference type="EMBL" id="BBA34614.1"/>
    </source>
</evidence>
<evidence type="ECO:0000256" key="3">
    <source>
        <dbReference type="ARBA" id="ARBA00022737"/>
    </source>
</evidence>
<protein>
    <recommendedName>
        <fullName evidence="8">Bifunctional uridylyltransferase/uridylyl-removing enzyme</fullName>
        <shortName evidence="8">UTase/UR</shortName>
    </recommendedName>
    <alternativeName>
        <fullName evidence="8">Bifunctional [protein-PII] modification enzyme</fullName>
    </alternativeName>
    <alternativeName>
        <fullName evidence="8">Bifunctional nitrogen sensor protein</fullName>
    </alternativeName>
    <domain>
        <recommendedName>
            <fullName evidence="8">[Protein-PII] uridylyltransferase</fullName>
            <shortName evidence="8">PII uridylyltransferase</shortName>
            <shortName evidence="8">UTase</shortName>
            <ecNumber evidence="8">2.7.7.59</ecNumber>
        </recommendedName>
    </domain>
    <domain>
        <recommendedName>
            <fullName evidence="8">[Protein-PII]-UMP uridylyl-removing enzyme</fullName>
            <shortName evidence="8">UR</shortName>
            <ecNumber evidence="8">3.1.4.-</ecNumber>
        </recommendedName>
    </domain>
</protein>
<dbReference type="PANTHER" id="PTHR47320:SF1">
    <property type="entry name" value="BIFUNCTIONAL URIDYLYLTRANSFERASE_URIDYLYL-REMOVING ENZYME"/>
    <property type="match status" value="1"/>
</dbReference>
<comment type="function">
    <text evidence="8">Modifies, by uridylylation and deuridylylation, the PII regulatory proteins (GlnB and homologs), in response to the nitrogen status of the cell that GlnD senses through the glutamine level. Under low glutamine levels, catalyzes the conversion of the PII proteins and UTP to PII-UMP and PPi, while under higher glutamine levels, GlnD hydrolyzes PII-UMP to PII and UMP (deuridylylation). Thus, controls uridylylation state and activity of the PII proteins, and plays an important role in the regulation of nitrogen metabolism.</text>
</comment>
<comment type="activity regulation">
    <text evidence="8">Uridylyltransferase (UTase) activity is inhibited by glutamine, while glutamine activates uridylyl-removing (UR) activity.</text>
</comment>
<dbReference type="InterPro" id="IPR006674">
    <property type="entry name" value="HD_domain"/>
</dbReference>
<comment type="caution">
    <text evidence="8">Lacks conserved residue(s) required for the propagation of feature annotation.</text>
</comment>
<keyword evidence="4 8" id="KW-0378">Hydrolase</keyword>
<dbReference type="InterPro" id="IPR003607">
    <property type="entry name" value="HD/PDEase_dom"/>
</dbReference>
<dbReference type="SMART" id="SM00471">
    <property type="entry name" value="HDc"/>
    <property type="match status" value="1"/>
</dbReference>
<dbReference type="InterPro" id="IPR043519">
    <property type="entry name" value="NT_sf"/>
</dbReference>
<keyword evidence="6 8" id="KW-0511">Multifunctional enzyme</keyword>
<dbReference type="GO" id="GO:0008773">
    <property type="term" value="F:[protein-PII] uridylyltransferase activity"/>
    <property type="evidence" value="ECO:0007669"/>
    <property type="project" value="UniProtKB-UniRule"/>
</dbReference>
<dbReference type="CDD" id="cd05401">
    <property type="entry name" value="NT_GlnE_GlnD_like"/>
    <property type="match status" value="1"/>
</dbReference>